<dbReference type="AlphaFoldDB" id="A0A7J4JXY2"/>
<dbReference type="Gene3D" id="3.40.50.150">
    <property type="entry name" value="Vaccinia Virus protein VP39"/>
    <property type="match status" value="1"/>
</dbReference>
<dbReference type="InterPro" id="IPR029063">
    <property type="entry name" value="SAM-dependent_MTases_sf"/>
</dbReference>
<reference evidence="2" key="1">
    <citation type="journal article" date="2020" name="bioRxiv">
        <title>A rank-normalized archaeal taxonomy based on genome phylogeny resolves widespread incomplete and uneven classifications.</title>
        <authorList>
            <person name="Rinke C."/>
            <person name="Chuvochina M."/>
            <person name="Mussig A.J."/>
            <person name="Chaumeil P.-A."/>
            <person name="Waite D.W."/>
            <person name="Whitman W.B."/>
            <person name="Parks D.H."/>
            <person name="Hugenholtz P."/>
        </authorList>
    </citation>
    <scope>NUCLEOTIDE SEQUENCE [LARGE SCALE GENOMIC DNA]</scope>
</reference>
<dbReference type="SUPFAM" id="SSF53335">
    <property type="entry name" value="S-adenosyl-L-methionine-dependent methyltransferases"/>
    <property type="match status" value="1"/>
</dbReference>
<proteinExistence type="predicted"/>
<evidence type="ECO:0000313" key="2">
    <source>
        <dbReference type="Proteomes" id="UP000590964"/>
    </source>
</evidence>
<gene>
    <name evidence="1" type="ORF">HA222_02665</name>
</gene>
<name>A0A7J4JXY2_9ARCH</name>
<organism evidence="1 2">
    <name type="scientific">Candidatus Iainarchaeum sp</name>
    <dbReference type="NCBI Taxonomy" id="3101447"/>
    <lineage>
        <taxon>Archaea</taxon>
        <taxon>Candidatus Iainarchaeota</taxon>
        <taxon>Candidatus Iainarchaeia</taxon>
        <taxon>Candidatus Iainarchaeales</taxon>
        <taxon>Candidatus Iainarchaeaceae</taxon>
        <taxon>Candidatus Iainarchaeum</taxon>
    </lineage>
</organism>
<dbReference type="Proteomes" id="UP000590964">
    <property type="component" value="Unassembled WGS sequence"/>
</dbReference>
<comment type="caution">
    <text evidence="1">The sequence shown here is derived from an EMBL/GenBank/DDBJ whole genome shotgun (WGS) entry which is preliminary data.</text>
</comment>
<dbReference type="EMBL" id="DUFW01000041">
    <property type="protein sequence ID" value="HIH21539.1"/>
    <property type="molecule type" value="Genomic_DNA"/>
</dbReference>
<evidence type="ECO:0000313" key="1">
    <source>
        <dbReference type="EMBL" id="HIH21539.1"/>
    </source>
</evidence>
<protein>
    <submittedName>
        <fullName evidence="1">Uncharacterized protein</fullName>
    </submittedName>
</protein>
<sequence length="269" mass="31114">MFKKGRSNAVGWLQRNASGKLAETLKEEERRHKKNQFRMQDYDVGTGDTYLKRRDLRFLAERHKFDLSRIINLEVQEGRRPFVLDSGAGFFKVTADLKRTFGRNIFVTALNMVSPKIPKSVLADLDRNIRNLSRQPLSFNRDAALSELEKHLADLKEAQANSRLADELKICRLEKFRTKMQYDVILDFCGPLHHSASTGKVLERYFRLLRSGGKVFLICGMEEIRRIENLIASDFDSIGRNASRAKCYLRMRLLPGTDVFEIKKEILQS</sequence>
<accession>A0A7J4JXY2</accession>